<dbReference type="InterPro" id="IPR050827">
    <property type="entry name" value="CRP1_MDG1_kinase"/>
</dbReference>
<dbReference type="GO" id="GO:0016787">
    <property type="term" value="F:hydrolase activity"/>
    <property type="evidence" value="ECO:0007669"/>
    <property type="project" value="UniProtKB-KW"/>
</dbReference>
<dbReference type="CAZy" id="CBM48">
    <property type="family name" value="Carbohydrate-Binding Module Family 48"/>
</dbReference>
<dbReference type="KEGG" id="ssm:Spirs_3736"/>
<dbReference type="InterPro" id="IPR014756">
    <property type="entry name" value="Ig_E-set"/>
</dbReference>
<evidence type="ECO:0000259" key="2">
    <source>
        <dbReference type="Pfam" id="PF16561"/>
    </source>
</evidence>
<gene>
    <name evidence="3" type="ordered locus">Spirs_3736</name>
</gene>
<feature type="domain" description="AMP-activated protein kinase glycogen-binding" evidence="2">
    <location>
        <begin position="176"/>
        <end position="261"/>
    </location>
</feature>
<dbReference type="Pfam" id="PF16561">
    <property type="entry name" value="AMPK1_CBM"/>
    <property type="match status" value="1"/>
</dbReference>
<dbReference type="RefSeq" id="WP_013256281.1">
    <property type="nucleotide sequence ID" value="NC_014364.1"/>
</dbReference>
<keyword evidence="3" id="KW-0378">Hydrolase</keyword>
<dbReference type="InterPro" id="IPR013783">
    <property type="entry name" value="Ig-like_fold"/>
</dbReference>
<proteinExistence type="inferred from homology"/>
<comment type="similarity">
    <text evidence="1">Belongs to the 5'-AMP-activated protein kinase beta subunit family.</text>
</comment>
<dbReference type="STRING" id="573413.Spirs_3736"/>
<reference evidence="3 4" key="1">
    <citation type="journal article" date="2010" name="Stand. Genomic Sci.">
        <title>Complete genome sequence of Spirochaeta smaragdinae type strain (SEBR 4228).</title>
        <authorList>
            <person name="Mavromatis K."/>
            <person name="Yasawong M."/>
            <person name="Chertkov O."/>
            <person name="Lapidus A."/>
            <person name="Lucas S."/>
            <person name="Nolan M."/>
            <person name="Del Rio T.G."/>
            <person name="Tice H."/>
            <person name="Cheng J.F."/>
            <person name="Pitluck S."/>
            <person name="Liolios K."/>
            <person name="Ivanova N."/>
            <person name="Tapia R."/>
            <person name="Han C."/>
            <person name="Bruce D."/>
            <person name="Goodwin L."/>
            <person name="Pati A."/>
            <person name="Chen A."/>
            <person name="Palaniappan K."/>
            <person name="Land M."/>
            <person name="Hauser L."/>
            <person name="Chang Y.J."/>
            <person name="Jeffries C.D."/>
            <person name="Detter J.C."/>
            <person name="Rohde M."/>
            <person name="Brambilla E."/>
            <person name="Spring S."/>
            <person name="Goker M."/>
            <person name="Sikorski J."/>
            <person name="Woyke T."/>
            <person name="Bristow J."/>
            <person name="Eisen J.A."/>
            <person name="Markowitz V."/>
            <person name="Hugenholtz P."/>
            <person name="Klenk H.P."/>
            <person name="Kyrpides N.C."/>
        </authorList>
    </citation>
    <scope>NUCLEOTIDE SEQUENCE [LARGE SCALE GENOMIC DNA]</scope>
    <source>
        <strain evidence="4">DSM 11293 / JCM 15392 / SEBR 4228</strain>
    </source>
</reference>
<dbReference type="InterPro" id="IPR032640">
    <property type="entry name" value="AMPK1_CBM"/>
</dbReference>
<dbReference type="HOGENOM" id="CLU_100242_0_0_12"/>
<protein>
    <submittedName>
        <fullName evidence="3">Glycoside hydrolase family 13 domain protein</fullName>
    </submittedName>
</protein>
<sequence length="267" mass="29928">MKGNIFHALRLLFSFFLLLSPVLVSWAQEEATKGNDIDMALHVWLQELRSAESPKIYGDSIVFTYAPNRFSERQIRSVGIAFAHESYQTIHPFQRVVDTGKEEGAEETGVFFCLLPIPPGEEEVKYRLIIDGLWMVDPVSIATEREPSGLEVSVLPLPKGSVLSFKSPELNREGKVTFRYRASSGSRIYLAGSFNDWDPFMYRMAESRDIPGLFTITLPLPEGTHYYAFIRNGICVADPMNNRMASKSSGELVSVVRIGAKPSIASR</sequence>
<keyword evidence="4" id="KW-1185">Reference proteome</keyword>
<name>E1R7W7_SEDSS</name>
<accession>E1R7W7</accession>
<evidence type="ECO:0000256" key="1">
    <source>
        <dbReference type="ARBA" id="ARBA00010926"/>
    </source>
</evidence>
<dbReference type="SUPFAM" id="SSF81296">
    <property type="entry name" value="E set domains"/>
    <property type="match status" value="2"/>
</dbReference>
<dbReference type="Gene3D" id="2.60.40.10">
    <property type="entry name" value="Immunoglobulins"/>
    <property type="match status" value="1"/>
</dbReference>
<organism evidence="3 4">
    <name type="scientific">Sediminispirochaeta smaragdinae (strain DSM 11293 / JCM 15392 / SEBR 4228)</name>
    <name type="common">Spirochaeta smaragdinae</name>
    <dbReference type="NCBI Taxonomy" id="573413"/>
    <lineage>
        <taxon>Bacteria</taxon>
        <taxon>Pseudomonadati</taxon>
        <taxon>Spirochaetota</taxon>
        <taxon>Spirochaetia</taxon>
        <taxon>Spirochaetales</taxon>
        <taxon>Spirochaetaceae</taxon>
        <taxon>Sediminispirochaeta</taxon>
    </lineage>
</organism>
<evidence type="ECO:0000313" key="3">
    <source>
        <dbReference type="EMBL" id="ADK82822.1"/>
    </source>
</evidence>
<dbReference type="OrthoDB" id="9811945at2"/>
<dbReference type="AlphaFoldDB" id="E1R7W7"/>
<dbReference type="PANTHER" id="PTHR10343:SF84">
    <property type="entry name" value="5'-AMP-ACTIVATED PROTEIN KINASE SUBUNIT BETA-1"/>
    <property type="match status" value="1"/>
</dbReference>
<evidence type="ECO:0000313" key="4">
    <source>
        <dbReference type="Proteomes" id="UP000002318"/>
    </source>
</evidence>
<dbReference type="CDD" id="cd02859">
    <property type="entry name" value="E_set_AMPKbeta_like_N"/>
    <property type="match status" value="1"/>
</dbReference>
<dbReference type="Proteomes" id="UP000002318">
    <property type="component" value="Chromosome"/>
</dbReference>
<dbReference type="eggNOG" id="COG0296">
    <property type="taxonomic scope" value="Bacteria"/>
</dbReference>
<dbReference type="PANTHER" id="PTHR10343">
    <property type="entry name" value="5'-AMP-ACTIVATED PROTEIN KINASE , BETA SUBUNIT"/>
    <property type="match status" value="1"/>
</dbReference>
<dbReference type="EMBL" id="CP002116">
    <property type="protein sequence ID" value="ADK82822.1"/>
    <property type="molecule type" value="Genomic_DNA"/>
</dbReference>